<feature type="transmembrane region" description="Helical" evidence="1">
    <location>
        <begin position="332"/>
        <end position="355"/>
    </location>
</feature>
<protein>
    <recommendedName>
        <fullName evidence="4">DUF1538 domain-containing protein</fullName>
    </recommendedName>
</protein>
<evidence type="ECO:0000313" key="2">
    <source>
        <dbReference type="EMBL" id="OFV70837.1"/>
    </source>
</evidence>
<feature type="transmembrane region" description="Helical" evidence="1">
    <location>
        <begin position="207"/>
        <end position="228"/>
    </location>
</feature>
<feature type="transmembrane region" description="Helical" evidence="1">
    <location>
        <begin position="259"/>
        <end position="280"/>
    </location>
</feature>
<feature type="transmembrane region" description="Helical" evidence="1">
    <location>
        <begin position="116"/>
        <end position="137"/>
    </location>
</feature>
<dbReference type="STRING" id="52694.ACWI_14230"/>
<gene>
    <name evidence="2" type="ORF">ACWI_14230</name>
</gene>
<dbReference type="OrthoDB" id="9805989at2"/>
<feature type="transmembrane region" description="Helical" evidence="1">
    <location>
        <begin position="428"/>
        <end position="448"/>
    </location>
</feature>
<feature type="transmembrane region" description="Helical" evidence="1">
    <location>
        <begin position="174"/>
        <end position="195"/>
    </location>
</feature>
<dbReference type="Pfam" id="PF07556">
    <property type="entry name" value="DUF1538"/>
    <property type="match status" value="2"/>
</dbReference>
<dbReference type="AlphaFoldDB" id="A0A1F2PHN9"/>
<dbReference type="EMBL" id="LKEU01000027">
    <property type="protein sequence ID" value="OFV70837.1"/>
    <property type="molecule type" value="Genomic_DNA"/>
</dbReference>
<evidence type="ECO:0000313" key="3">
    <source>
        <dbReference type="Proteomes" id="UP000176244"/>
    </source>
</evidence>
<sequence length="497" mass="52649">MNILFEKFKEVLVSVLPITLIVVILSFTLVPIDTPIMLRFLLGAFLIVVGLTIFLFGVDLGITPIGNLMGTHIAKSNKVSIVILSGLILGFFISVAEPDLHILAGQVALVSANVITKTEIILCVSVGIALLLTVGFLRIIYNKFLSLLLTLIYGVILIISFFTSQEFLAISFDASGATTGALTVPFILALALGISSLKKGKASEDDSFGLVGIASTGAILAVMIMSVLKGTKEISGSLDSSLSASTAVILPFINKLPTVLYEVVLALLPIVIIFIVFQMISFKLKKKPLKRIIKGLVYTLIGLVLFLTGVNAGFMDVGTLVGYTIASIDNKAVLIAIGALLGLVVILAEPAVYVLTKQIEDVTSGYLKRKVVLVALSLGVSLAVGLSMLRIIVPEIKLWHYLLPGYILAVVLSYLVPKLFVGMSFDSGGVSSGPMTATFILAFAQGAAESIEGANVLVDGFGLIAMVALMPIIALEILGLIFKIKTVKGGLSENEYS</sequence>
<feature type="transmembrane region" description="Helical" evidence="1">
    <location>
        <begin position="36"/>
        <end position="58"/>
    </location>
</feature>
<feature type="transmembrane region" description="Helical" evidence="1">
    <location>
        <begin position="144"/>
        <end position="162"/>
    </location>
</feature>
<dbReference type="RefSeq" id="WP_070370748.1">
    <property type="nucleotide sequence ID" value="NZ_LKEU01000027.1"/>
</dbReference>
<accession>A0A1F2PHN9</accession>
<feature type="transmembrane region" description="Helical" evidence="1">
    <location>
        <begin position="292"/>
        <end position="312"/>
    </location>
</feature>
<keyword evidence="1" id="KW-0812">Transmembrane</keyword>
<dbReference type="InterPro" id="IPR011435">
    <property type="entry name" value="UmpAB"/>
</dbReference>
<keyword evidence="1" id="KW-1133">Transmembrane helix</keyword>
<name>A0A1F2PHN9_9FIRM</name>
<dbReference type="Proteomes" id="UP000176244">
    <property type="component" value="Unassembled WGS sequence"/>
</dbReference>
<feature type="transmembrane region" description="Helical" evidence="1">
    <location>
        <begin position="371"/>
        <end position="392"/>
    </location>
</feature>
<feature type="transmembrane region" description="Helical" evidence="1">
    <location>
        <begin position="12"/>
        <end position="30"/>
    </location>
</feature>
<reference evidence="2 3" key="1">
    <citation type="submission" date="2015-09" db="EMBL/GenBank/DDBJ databases">
        <title>Genome sequence of Acetobacterium wieringae DSM 1911.</title>
        <authorList>
            <person name="Poehlein A."/>
            <person name="Bengelsdorf F.R."/>
            <person name="Schiel-Bengelsdorf B."/>
            <person name="Duerre P."/>
            <person name="Daniel R."/>
        </authorList>
    </citation>
    <scope>NUCLEOTIDE SEQUENCE [LARGE SCALE GENOMIC DNA]</scope>
    <source>
        <strain evidence="2 3">DSM 1911</strain>
    </source>
</reference>
<feature type="transmembrane region" description="Helical" evidence="1">
    <location>
        <begin position="79"/>
        <end position="96"/>
    </location>
</feature>
<feature type="transmembrane region" description="Helical" evidence="1">
    <location>
        <begin position="460"/>
        <end position="482"/>
    </location>
</feature>
<keyword evidence="1" id="KW-0472">Membrane</keyword>
<proteinExistence type="predicted"/>
<feature type="transmembrane region" description="Helical" evidence="1">
    <location>
        <begin position="398"/>
        <end position="416"/>
    </location>
</feature>
<evidence type="ECO:0008006" key="4">
    <source>
        <dbReference type="Google" id="ProtNLM"/>
    </source>
</evidence>
<evidence type="ECO:0000256" key="1">
    <source>
        <dbReference type="SAM" id="Phobius"/>
    </source>
</evidence>
<organism evidence="2 3">
    <name type="scientific">Acetobacterium wieringae</name>
    <dbReference type="NCBI Taxonomy" id="52694"/>
    <lineage>
        <taxon>Bacteria</taxon>
        <taxon>Bacillati</taxon>
        <taxon>Bacillota</taxon>
        <taxon>Clostridia</taxon>
        <taxon>Eubacteriales</taxon>
        <taxon>Eubacteriaceae</taxon>
        <taxon>Acetobacterium</taxon>
    </lineage>
</organism>
<comment type="caution">
    <text evidence="2">The sequence shown here is derived from an EMBL/GenBank/DDBJ whole genome shotgun (WGS) entry which is preliminary data.</text>
</comment>